<dbReference type="EMBL" id="SUNH01000022">
    <property type="protein sequence ID" value="TJZ82394.1"/>
    <property type="molecule type" value="Genomic_DNA"/>
</dbReference>
<dbReference type="AlphaFoldDB" id="A0A4U0R2G5"/>
<accession>A0A4U0R2G5</accession>
<reference evidence="4 5" key="1">
    <citation type="submission" date="2019-04" db="EMBL/GenBank/DDBJ databases">
        <authorList>
            <person name="Li J."/>
        </authorList>
    </citation>
    <scope>NUCLEOTIDE SEQUENCE [LARGE SCALE GENOMIC DNA]</scope>
    <source>
        <strain evidence="4 5">CCTCC AB2016182</strain>
    </source>
</reference>
<comment type="caution">
    <text evidence="4">The sequence shown here is derived from an EMBL/GenBank/DDBJ whole genome shotgun (WGS) entry which is preliminary data.</text>
</comment>
<dbReference type="Proteomes" id="UP000306223">
    <property type="component" value="Unassembled WGS sequence"/>
</dbReference>
<keyword evidence="1" id="KW-0805">Transcription regulation</keyword>
<dbReference type="OrthoDB" id="7056813at2"/>
<dbReference type="Pfam" id="PF13305">
    <property type="entry name" value="TetR_C_33"/>
    <property type="match status" value="1"/>
</dbReference>
<proteinExistence type="predicted"/>
<keyword evidence="5" id="KW-1185">Reference proteome</keyword>
<organism evidence="4 5">
    <name type="scientific">Paracoccus hibiscisoli</name>
    <dbReference type="NCBI Taxonomy" id="2023261"/>
    <lineage>
        <taxon>Bacteria</taxon>
        <taxon>Pseudomonadati</taxon>
        <taxon>Pseudomonadota</taxon>
        <taxon>Alphaproteobacteria</taxon>
        <taxon>Rhodobacterales</taxon>
        <taxon>Paracoccaceae</taxon>
        <taxon>Paracoccus</taxon>
    </lineage>
</organism>
<dbReference type="SUPFAM" id="SSF48498">
    <property type="entry name" value="Tetracyclin repressor-like, C-terminal domain"/>
    <property type="match status" value="1"/>
</dbReference>
<dbReference type="InterPro" id="IPR025996">
    <property type="entry name" value="MT1864/Rv1816-like_C"/>
</dbReference>
<sequence length="212" mass="23713">MKHLRPSTDHRGLNERAISAAMQLLEDSDPCPPTVDQIAVMLDEPVGRLRTLFPDDRSVLIASLEQAMILLIDTCTRAVVKVDPDDPVAQFGSLGDAYLDWAHSNPDQFRLMMDCRLVDALTVPILRRYTESLSELMVRMLTRARDAGRLHPREDIAMLVLSSRCYANGVARMMVDGRLQEWAPGGDPLTVAKSLTRDFIRRMARSAQPEAA</sequence>
<protein>
    <submittedName>
        <fullName evidence="4">WHG domain-containing protein</fullName>
    </submittedName>
</protein>
<evidence type="ECO:0000256" key="1">
    <source>
        <dbReference type="ARBA" id="ARBA00023015"/>
    </source>
</evidence>
<feature type="domain" description="HTH-type transcriptional regulator MT1864/Rv1816-like C-terminal" evidence="3">
    <location>
        <begin position="93"/>
        <end position="184"/>
    </location>
</feature>
<dbReference type="Gene3D" id="1.10.357.10">
    <property type="entry name" value="Tetracycline Repressor, domain 2"/>
    <property type="match status" value="1"/>
</dbReference>
<evidence type="ECO:0000313" key="5">
    <source>
        <dbReference type="Proteomes" id="UP000306223"/>
    </source>
</evidence>
<dbReference type="RefSeq" id="WP_136857560.1">
    <property type="nucleotide sequence ID" value="NZ_SUNH01000022.1"/>
</dbReference>
<dbReference type="InterPro" id="IPR036271">
    <property type="entry name" value="Tet_transcr_reg_TetR-rel_C_sf"/>
</dbReference>
<evidence type="ECO:0000259" key="3">
    <source>
        <dbReference type="Pfam" id="PF13305"/>
    </source>
</evidence>
<keyword evidence="2" id="KW-0804">Transcription</keyword>
<evidence type="ECO:0000313" key="4">
    <source>
        <dbReference type="EMBL" id="TJZ82394.1"/>
    </source>
</evidence>
<name>A0A4U0R2G5_9RHOB</name>
<evidence type="ECO:0000256" key="2">
    <source>
        <dbReference type="ARBA" id="ARBA00023163"/>
    </source>
</evidence>
<gene>
    <name evidence="4" type="ORF">FA740_14865</name>
</gene>